<gene>
    <name evidence="1" type="ORF">L9F63_026227</name>
</gene>
<comment type="caution">
    <text evidence="1">The sequence shown here is derived from an EMBL/GenBank/DDBJ whole genome shotgun (WGS) entry which is preliminary data.</text>
</comment>
<reference evidence="1" key="1">
    <citation type="journal article" date="2023" name="IScience">
        <title>Live-bearing cockroach genome reveals convergent evolutionary mechanisms linked to viviparity in insects and beyond.</title>
        <authorList>
            <person name="Fouks B."/>
            <person name="Harrison M.C."/>
            <person name="Mikhailova A.A."/>
            <person name="Marchal E."/>
            <person name="English S."/>
            <person name="Carruthers M."/>
            <person name="Jennings E.C."/>
            <person name="Chiamaka E.L."/>
            <person name="Frigard R.A."/>
            <person name="Pippel M."/>
            <person name="Attardo G.M."/>
            <person name="Benoit J.B."/>
            <person name="Bornberg-Bauer E."/>
            <person name="Tobe S.S."/>
        </authorList>
    </citation>
    <scope>NUCLEOTIDE SEQUENCE</scope>
    <source>
        <strain evidence="1">Stay&amp;Tobe</strain>
    </source>
</reference>
<evidence type="ECO:0000313" key="1">
    <source>
        <dbReference type="EMBL" id="KAJ9600633.1"/>
    </source>
</evidence>
<name>A0AAD8AK35_DIPPU</name>
<reference evidence="1" key="2">
    <citation type="submission" date="2023-05" db="EMBL/GenBank/DDBJ databases">
        <authorList>
            <person name="Fouks B."/>
        </authorList>
    </citation>
    <scope>NUCLEOTIDE SEQUENCE</scope>
    <source>
        <strain evidence="1">Stay&amp;Tobe</strain>
        <tissue evidence="1">Testes</tissue>
    </source>
</reference>
<dbReference type="EMBL" id="JASPKZ010000205">
    <property type="protein sequence ID" value="KAJ9600633.1"/>
    <property type="molecule type" value="Genomic_DNA"/>
</dbReference>
<dbReference type="Proteomes" id="UP001233999">
    <property type="component" value="Unassembled WGS sequence"/>
</dbReference>
<dbReference type="AlphaFoldDB" id="A0AAD8AK35"/>
<proteinExistence type="predicted"/>
<feature type="non-terminal residue" evidence="1">
    <location>
        <position position="82"/>
    </location>
</feature>
<accession>A0AAD8AK35</accession>
<keyword evidence="2" id="KW-1185">Reference proteome</keyword>
<protein>
    <submittedName>
        <fullName evidence="1">Uncharacterized protein</fullName>
    </submittedName>
</protein>
<sequence>GGSRCMFSFMFRKTGGYTSFRGCSEAGSEGVRLRLHAMSTSGLMIQLCPQRMLGLMILLCPQRMSGLTIQLCPQRMSGSYFD</sequence>
<feature type="non-terminal residue" evidence="1">
    <location>
        <position position="1"/>
    </location>
</feature>
<organism evidence="1 2">
    <name type="scientific">Diploptera punctata</name>
    <name type="common">Pacific beetle cockroach</name>
    <dbReference type="NCBI Taxonomy" id="6984"/>
    <lineage>
        <taxon>Eukaryota</taxon>
        <taxon>Metazoa</taxon>
        <taxon>Ecdysozoa</taxon>
        <taxon>Arthropoda</taxon>
        <taxon>Hexapoda</taxon>
        <taxon>Insecta</taxon>
        <taxon>Pterygota</taxon>
        <taxon>Neoptera</taxon>
        <taxon>Polyneoptera</taxon>
        <taxon>Dictyoptera</taxon>
        <taxon>Blattodea</taxon>
        <taxon>Blaberoidea</taxon>
        <taxon>Blaberidae</taxon>
        <taxon>Diplopterinae</taxon>
        <taxon>Diploptera</taxon>
    </lineage>
</organism>
<evidence type="ECO:0000313" key="2">
    <source>
        <dbReference type="Proteomes" id="UP001233999"/>
    </source>
</evidence>